<proteinExistence type="predicted"/>
<evidence type="ECO:0000313" key="1">
    <source>
        <dbReference type="EMBL" id="NKE06598.1"/>
    </source>
</evidence>
<dbReference type="AlphaFoldDB" id="A0A846TC08"/>
<dbReference type="EMBL" id="JAAVUM010000009">
    <property type="protein sequence ID" value="NKE06598.1"/>
    <property type="molecule type" value="Genomic_DNA"/>
</dbReference>
<dbReference type="Gene3D" id="3.90.79.10">
    <property type="entry name" value="Nucleoside Triphosphate Pyrophosphohydrolase"/>
    <property type="match status" value="1"/>
</dbReference>
<reference evidence="1 2" key="1">
    <citation type="submission" date="2020-03" db="EMBL/GenBank/DDBJ databases">
        <authorList>
            <person name="Sun Q."/>
        </authorList>
    </citation>
    <scope>NUCLEOTIDE SEQUENCE [LARGE SCALE GENOMIC DNA]</scope>
    <source>
        <strain evidence="1 2">KACC 21451</strain>
    </source>
</reference>
<dbReference type="InterPro" id="IPR015797">
    <property type="entry name" value="NUDIX_hydrolase-like_dom_sf"/>
</dbReference>
<dbReference type="InterPro" id="IPR020084">
    <property type="entry name" value="NUDIX_hydrolase_CS"/>
</dbReference>
<dbReference type="Proteomes" id="UP000587942">
    <property type="component" value="Unassembled WGS sequence"/>
</dbReference>
<protein>
    <submittedName>
        <fullName evidence="1">NUDIX hydrolase</fullName>
    </submittedName>
</protein>
<gene>
    <name evidence="1" type="ORF">GWK17_14155</name>
</gene>
<name>A0A846TC08_9BACI</name>
<dbReference type="GO" id="GO:0016787">
    <property type="term" value="F:hydrolase activity"/>
    <property type="evidence" value="ECO:0007669"/>
    <property type="project" value="UniProtKB-KW"/>
</dbReference>
<accession>A0A846TC08</accession>
<dbReference type="RefSeq" id="WP_167833006.1">
    <property type="nucleotide sequence ID" value="NZ_JAAVUM010000009.1"/>
</dbReference>
<dbReference type="PROSITE" id="PS00893">
    <property type="entry name" value="NUDIX_BOX"/>
    <property type="match status" value="1"/>
</dbReference>
<comment type="caution">
    <text evidence="1">The sequence shown here is derived from an EMBL/GenBank/DDBJ whole genome shotgun (WGS) entry which is preliminary data.</text>
</comment>
<sequence length="191" mass="21767">MDTKHVRTSGAYILYNGFFPFQVGPTRIGDKLGVVRLGGHREGNETASDTVFREVYEESRMKINIFHSPITFFKKDWDGVARRVTTKEAVAPILIKGTDPEGSTAMYLAYSESEPVPSEETKGLLLLTPNDIKRICEQQITLKEFIKHGGSVLLKKEMNLELTLKPFPQLLFLHELLEKEKTFMDRFMLGK</sequence>
<dbReference type="SUPFAM" id="SSF55811">
    <property type="entry name" value="Nudix"/>
    <property type="match status" value="1"/>
</dbReference>
<organism evidence="1 2">
    <name type="scientific">Mesobacillus selenatarsenatis</name>
    <dbReference type="NCBI Taxonomy" id="388741"/>
    <lineage>
        <taxon>Bacteria</taxon>
        <taxon>Bacillati</taxon>
        <taxon>Bacillota</taxon>
        <taxon>Bacilli</taxon>
        <taxon>Bacillales</taxon>
        <taxon>Bacillaceae</taxon>
        <taxon>Mesobacillus</taxon>
    </lineage>
</organism>
<keyword evidence="1" id="KW-0378">Hydrolase</keyword>
<evidence type="ECO:0000313" key="2">
    <source>
        <dbReference type="Proteomes" id="UP000587942"/>
    </source>
</evidence>